<gene>
    <name evidence="3" type="ORF">MCHLO_06542</name>
</gene>
<accession>A0ABQ0LDL3</accession>
<feature type="region of interest" description="Disordered" evidence="2">
    <location>
        <begin position="1"/>
        <end position="35"/>
    </location>
</feature>
<evidence type="ECO:0000256" key="2">
    <source>
        <dbReference type="SAM" id="MobiDB-lite"/>
    </source>
</evidence>
<feature type="compositionally biased region" description="Pro residues" evidence="2">
    <location>
        <begin position="763"/>
        <end position="773"/>
    </location>
</feature>
<organism evidence="3 4">
    <name type="scientific">Mycena chlorophos</name>
    <name type="common">Agaric fungus</name>
    <name type="synonym">Agaricus chlorophos</name>
    <dbReference type="NCBI Taxonomy" id="658473"/>
    <lineage>
        <taxon>Eukaryota</taxon>
        <taxon>Fungi</taxon>
        <taxon>Dikarya</taxon>
        <taxon>Basidiomycota</taxon>
        <taxon>Agaricomycotina</taxon>
        <taxon>Agaricomycetes</taxon>
        <taxon>Agaricomycetidae</taxon>
        <taxon>Agaricales</taxon>
        <taxon>Marasmiineae</taxon>
        <taxon>Mycenaceae</taxon>
        <taxon>Mycena</taxon>
    </lineage>
</organism>
<proteinExistence type="predicted"/>
<feature type="compositionally biased region" description="Polar residues" evidence="2">
    <location>
        <begin position="554"/>
        <end position="576"/>
    </location>
</feature>
<feature type="coiled-coil region" evidence="1">
    <location>
        <begin position="97"/>
        <end position="131"/>
    </location>
</feature>
<feature type="compositionally biased region" description="Low complexity" evidence="2">
    <location>
        <begin position="305"/>
        <end position="322"/>
    </location>
</feature>
<feature type="compositionally biased region" description="Low complexity" evidence="2">
    <location>
        <begin position="589"/>
        <end position="598"/>
    </location>
</feature>
<evidence type="ECO:0000313" key="4">
    <source>
        <dbReference type="Proteomes" id="UP000815677"/>
    </source>
</evidence>
<feature type="compositionally biased region" description="Low complexity" evidence="2">
    <location>
        <begin position="350"/>
        <end position="366"/>
    </location>
</feature>
<sequence>MDPEAGPSSRPADHRSRQSPPHESNIPFGSYPPAVAGSMNETLSAYFKDRADAHKHKRSRSSSSVSNLLLAATERLGQETARANELEGRCSEVLSRLRSVVDEREQLRRGLAKATEELRLYKIQLEYAQKEIDRAQVIVEGVDRARLEAEEQAAKDRTIARRLASEKAVWIAREEGRNEGFKEGLRQGRKWATEMVRRGYGDDWEYDWEGNEEGEPEEYSPTTTESSSSPSMRHQQWTTQQRPAQQVPLYRPNTPARPPVEPTPSIPTMGSLPSQRPSRPSPPHSTTTGATPRPQPSEESPPRPASRGRSRPLPQQPQSRPSAAPPIPAPPPIPPTAPTNESANARPPTRMSQRSQSQARASSVGARSRRSSMVLLDGFIPTVGPGADSVISLPAPHSLSRPVSMAGDDDQDGVDDDDDGGGGMRGGYPVGYVGRATSRASTRMSDFDLLQPPRQTETPVTQRIVREWRAANPHTPEVPEQQQAPATYTSREKGKGKQTATATANDAFSLRSSSTTTGTGTASASATLPSRRGTATPGPPRRRPREIVMPVPLSATSFATVGQAQAGPSASTSQPMRPQPTPHQQPLTSAYAYSSASAVPSRPSTAGPGFGMTALPAPGPGAGLSVPPFSVGGNGNLSPPDPNRPKSAFSWIRRRLSRSFSSMSVPNIEVEPPSNSASGPSTGVVTDAALLAADDTLHAVSPEQQQQLTPDPFILPEFAQSFSRPSTADPHNGSGESASPFPPGFVPLSPISIAPGLRSTSPQPMPGSAPPPAYSLQAYTPTPPMGSSMHSEMGSASASASVRASIGSALLGQSGSGSIPVAAR</sequence>
<name>A0ABQ0LDL3_MYCCL</name>
<feature type="compositionally biased region" description="Low complexity" evidence="2">
    <location>
        <begin position="512"/>
        <end position="536"/>
    </location>
</feature>
<feature type="compositionally biased region" description="Low complexity" evidence="2">
    <location>
        <begin position="219"/>
        <end position="246"/>
    </location>
</feature>
<feature type="region of interest" description="Disordered" evidence="2">
    <location>
        <begin position="722"/>
        <end position="802"/>
    </location>
</feature>
<evidence type="ECO:0000313" key="3">
    <source>
        <dbReference type="EMBL" id="GAT49213.1"/>
    </source>
</evidence>
<feature type="compositionally biased region" description="Pro residues" evidence="2">
    <location>
        <begin position="323"/>
        <end position="337"/>
    </location>
</feature>
<evidence type="ECO:0000256" key="1">
    <source>
        <dbReference type="SAM" id="Coils"/>
    </source>
</evidence>
<feature type="compositionally biased region" description="Polar residues" evidence="2">
    <location>
        <begin position="480"/>
        <end position="489"/>
    </location>
</feature>
<feature type="compositionally biased region" description="Pro residues" evidence="2">
    <location>
        <begin position="255"/>
        <end position="265"/>
    </location>
</feature>
<dbReference type="EMBL" id="DF845312">
    <property type="protein sequence ID" value="GAT49213.1"/>
    <property type="molecule type" value="Genomic_DNA"/>
</dbReference>
<feature type="region of interest" description="Disordered" evidence="2">
    <location>
        <begin position="204"/>
        <end position="433"/>
    </location>
</feature>
<protein>
    <submittedName>
        <fullName evidence="3">Uncharacterized protein</fullName>
    </submittedName>
</protein>
<reference evidence="3" key="1">
    <citation type="submission" date="2014-09" db="EMBL/GenBank/DDBJ databases">
        <title>Genome sequence of the luminous mushroom Mycena chlorophos for searching fungal bioluminescence genes.</title>
        <authorList>
            <person name="Tanaka Y."/>
            <person name="Kasuga D."/>
            <person name="Oba Y."/>
            <person name="Hase S."/>
            <person name="Sato K."/>
            <person name="Oba Y."/>
            <person name="Sakakibara Y."/>
        </authorList>
    </citation>
    <scope>NUCLEOTIDE SEQUENCE</scope>
</reference>
<feature type="region of interest" description="Disordered" evidence="2">
    <location>
        <begin position="469"/>
        <end position="650"/>
    </location>
</feature>
<feature type="compositionally biased region" description="Acidic residues" evidence="2">
    <location>
        <begin position="407"/>
        <end position="420"/>
    </location>
</feature>
<keyword evidence="1" id="KW-0175">Coiled coil</keyword>
<keyword evidence="4" id="KW-1185">Reference proteome</keyword>
<feature type="compositionally biased region" description="Acidic residues" evidence="2">
    <location>
        <begin position="204"/>
        <end position="218"/>
    </location>
</feature>
<dbReference type="Proteomes" id="UP000815677">
    <property type="component" value="Unassembled WGS sequence"/>
</dbReference>